<evidence type="ECO:0000313" key="2">
    <source>
        <dbReference type="EMBL" id="CAG8640209.1"/>
    </source>
</evidence>
<dbReference type="InterPro" id="IPR035892">
    <property type="entry name" value="C2_domain_sf"/>
</dbReference>
<feature type="domain" description="C2" evidence="1">
    <location>
        <begin position="1"/>
        <end position="101"/>
    </location>
</feature>
<dbReference type="EMBL" id="CAJVPL010003893">
    <property type="protein sequence ID" value="CAG8640209.1"/>
    <property type="molecule type" value="Genomic_DNA"/>
</dbReference>
<dbReference type="Proteomes" id="UP000789831">
    <property type="component" value="Unassembled WGS sequence"/>
</dbReference>
<dbReference type="OrthoDB" id="270970at2759"/>
<sequence length="112" mass="13251">MAKGELHVRILEGRNVKDGDITGRGDPFVEFWLDRWHKQRTESRFNTRTPVWLEERTFLVDGQKSLHLRLIDKDLIIDDKLGETKIPLKPVYEQFYQDLWVHVSPPGKHEST</sequence>
<dbReference type="InterPro" id="IPR044511">
    <property type="entry name" value="At1g03370/At5g50170-like"/>
</dbReference>
<dbReference type="Gene3D" id="2.60.40.150">
    <property type="entry name" value="C2 domain"/>
    <property type="match status" value="1"/>
</dbReference>
<proteinExistence type="predicted"/>
<dbReference type="SMART" id="SM00239">
    <property type="entry name" value="C2"/>
    <property type="match status" value="1"/>
</dbReference>
<dbReference type="PANTHER" id="PTHR46296:SF8">
    <property type="entry name" value="OS06G0297800 PROTEIN"/>
    <property type="match status" value="1"/>
</dbReference>
<dbReference type="PANTHER" id="PTHR46296">
    <property type="entry name" value="BNAA05G37250D PROTEIN"/>
    <property type="match status" value="1"/>
</dbReference>
<evidence type="ECO:0000313" key="3">
    <source>
        <dbReference type="Proteomes" id="UP000789831"/>
    </source>
</evidence>
<feature type="non-terminal residue" evidence="2">
    <location>
        <position position="1"/>
    </location>
</feature>
<evidence type="ECO:0000259" key="1">
    <source>
        <dbReference type="PROSITE" id="PS50004"/>
    </source>
</evidence>
<dbReference type="CDD" id="cd00030">
    <property type="entry name" value="C2"/>
    <property type="match status" value="1"/>
</dbReference>
<keyword evidence="3" id="KW-1185">Reference proteome</keyword>
<dbReference type="AlphaFoldDB" id="A0A9N9DLK9"/>
<gene>
    <name evidence="2" type="ORF">AGERDE_LOCUS10942</name>
</gene>
<protein>
    <submittedName>
        <fullName evidence="2">407_t:CDS:1</fullName>
    </submittedName>
</protein>
<organism evidence="2 3">
    <name type="scientific">Ambispora gerdemannii</name>
    <dbReference type="NCBI Taxonomy" id="144530"/>
    <lineage>
        <taxon>Eukaryota</taxon>
        <taxon>Fungi</taxon>
        <taxon>Fungi incertae sedis</taxon>
        <taxon>Mucoromycota</taxon>
        <taxon>Glomeromycotina</taxon>
        <taxon>Glomeromycetes</taxon>
        <taxon>Archaeosporales</taxon>
        <taxon>Ambisporaceae</taxon>
        <taxon>Ambispora</taxon>
    </lineage>
</organism>
<dbReference type="Pfam" id="PF00168">
    <property type="entry name" value="C2"/>
    <property type="match status" value="1"/>
</dbReference>
<dbReference type="SUPFAM" id="SSF49562">
    <property type="entry name" value="C2 domain (Calcium/lipid-binding domain, CaLB)"/>
    <property type="match status" value="1"/>
</dbReference>
<reference evidence="2" key="1">
    <citation type="submission" date="2021-06" db="EMBL/GenBank/DDBJ databases">
        <authorList>
            <person name="Kallberg Y."/>
            <person name="Tangrot J."/>
            <person name="Rosling A."/>
        </authorList>
    </citation>
    <scope>NUCLEOTIDE SEQUENCE</scope>
    <source>
        <strain evidence="2">MT106</strain>
    </source>
</reference>
<accession>A0A9N9DLK9</accession>
<dbReference type="PROSITE" id="PS50004">
    <property type="entry name" value="C2"/>
    <property type="match status" value="1"/>
</dbReference>
<dbReference type="InterPro" id="IPR000008">
    <property type="entry name" value="C2_dom"/>
</dbReference>
<name>A0A9N9DLK9_9GLOM</name>
<comment type="caution">
    <text evidence="2">The sequence shown here is derived from an EMBL/GenBank/DDBJ whole genome shotgun (WGS) entry which is preliminary data.</text>
</comment>